<dbReference type="InterPro" id="IPR036866">
    <property type="entry name" value="RibonucZ/Hydroxyglut_hydro"/>
</dbReference>
<sequence>MQASATAAALDRAIAVVDTAIQDVSRRPDVHSFFDENTFTVSHIVVDPGTNTCVIVDSVLDYDAASGRTAHASADRLIEFVRARDLQVAWVLETHVHADHLSAAPLLRQALGGRVAIGARITAVQDVFGKVFNAGAEFARDGSQFDHLFADGDAFHVGHLQAVALHVPGHTPACMAYVIGDAVFVGDTLFMPDYGTARCDFPGGDAATLYRSIRRLMALPGSARVFLCHDYKAPGRDRYVWETTIAAEREGNVHARQGVSEQEFVALREQRDATLGMPRLILPSVQINMRAGKLPEPEGNGVRYLKIPLNTL</sequence>
<dbReference type="InterPro" id="IPR044528">
    <property type="entry name" value="POD-like_MBL-fold"/>
</dbReference>
<keyword evidence="4" id="KW-1185">Reference proteome</keyword>
<evidence type="ECO:0000313" key="4">
    <source>
        <dbReference type="Proteomes" id="UP000216020"/>
    </source>
</evidence>
<organism evidence="3 4">
    <name type="scientific">Bordetella genomosp. 10</name>
    <dbReference type="NCBI Taxonomy" id="1416804"/>
    <lineage>
        <taxon>Bacteria</taxon>
        <taxon>Pseudomonadati</taxon>
        <taxon>Pseudomonadota</taxon>
        <taxon>Betaproteobacteria</taxon>
        <taxon>Burkholderiales</taxon>
        <taxon>Alcaligenaceae</taxon>
        <taxon>Bordetella</taxon>
    </lineage>
</organism>
<dbReference type="AlphaFoldDB" id="A0A261SBP2"/>
<keyword evidence="1" id="KW-0479">Metal-binding</keyword>
<proteinExistence type="predicted"/>
<dbReference type="CDD" id="cd07724">
    <property type="entry name" value="POD-like_MBL-fold"/>
    <property type="match status" value="1"/>
</dbReference>
<keyword evidence="3" id="KW-0378">Hydrolase</keyword>
<evidence type="ECO:0000259" key="2">
    <source>
        <dbReference type="SMART" id="SM00849"/>
    </source>
</evidence>
<protein>
    <submittedName>
        <fullName evidence="3">MBL fold metallo-hydrolase</fullName>
    </submittedName>
</protein>
<comment type="caution">
    <text evidence="3">The sequence shown here is derived from an EMBL/GenBank/DDBJ whole genome shotgun (WGS) entry which is preliminary data.</text>
</comment>
<dbReference type="InterPro" id="IPR001279">
    <property type="entry name" value="Metallo-B-lactamas"/>
</dbReference>
<accession>A0A261SBP2</accession>
<dbReference type="GO" id="GO:0070813">
    <property type="term" value="P:hydrogen sulfide metabolic process"/>
    <property type="evidence" value="ECO:0007669"/>
    <property type="project" value="TreeGrafter"/>
</dbReference>
<gene>
    <name evidence="3" type="ORF">CAL29_15215</name>
</gene>
<dbReference type="SMART" id="SM00849">
    <property type="entry name" value="Lactamase_B"/>
    <property type="match status" value="1"/>
</dbReference>
<dbReference type="Gene3D" id="3.60.15.10">
    <property type="entry name" value="Ribonuclease Z/Hydroxyacylglutathione hydrolase-like"/>
    <property type="match status" value="1"/>
</dbReference>
<feature type="domain" description="Metallo-beta-lactamase" evidence="2">
    <location>
        <begin position="39"/>
        <end position="229"/>
    </location>
</feature>
<dbReference type="Proteomes" id="UP000216020">
    <property type="component" value="Unassembled WGS sequence"/>
</dbReference>
<dbReference type="SUPFAM" id="SSF56281">
    <property type="entry name" value="Metallo-hydrolase/oxidoreductase"/>
    <property type="match status" value="1"/>
</dbReference>
<dbReference type="InterPro" id="IPR051682">
    <property type="entry name" value="Mito_Persulfide_Diox"/>
</dbReference>
<dbReference type="PANTHER" id="PTHR43084:SF1">
    <property type="entry name" value="PERSULFIDE DIOXYGENASE ETHE1, MITOCHONDRIAL"/>
    <property type="match status" value="1"/>
</dbReference>
<name>A0A261SBP2_9BORD</name>
<evidence type="ECO:0000256" key="1">
    <source>
        <dbReference type="ARBA" id="ARBA00022723"/>
    </source>
</evidence>
<dbReference type="RefSeq" id="WP_094853807.1">
    <property type="nucleotide sequence ID" value="NZ_NEVM01000002.1"/>
</dbReference>
<dbReference type="OrthoDB" id="9784009at2"/>
<dbReference type="GO" id="GO:0016787">
    <property type="term" value="F:hydrolase activity"/>
    <property type="evidence" value="ECO:0007669"/>
    <property type="project" value="UniProtKB-KW"/>
</dbReference>
<evidence type="ECO:0000313" key="3">
    <source>
        <dbReference type="EMBL" id="OZI34814.1"/>
    </source>
</evidence>
<dbReference type="PANTHER" id="PTHR43084">
    <property type="entry name" value="PERSULFIDE DIOXYGENASE ETHE1"/>
    <property type="match status" value="1"/>
</dbReference>
<dbReference type="Pfam" id="PF00753">
    <property type="entry name" value="Lactamase_B"/>
    <property type="match status" value="1"/>
</dbReference>
<reference evidence="4" key="1">
    <citation type="submission" date="2017-05" db="EMBL/GenBank/DDBJ databases">
        <title>Complete and WGS of Bordetella genogroups.</title>
        <authorList>
            <person name="Spilker T."/>
            <person name="Lipuma J."/>
        </authorList>
    </citation>
    <scope>NUCLEOTIDE SEQUENCE [LARGE SCALE GENOMIC DNA]</scope>
    <source>
        <strain evidence="4">AU16122</strain>
    </source>
</reference>
<dbReference type="GO" id="GO:0050313">
    <property type="term" value="F:sulfur dioxygenase activity"/>
    <property type="evidence" value="ECO:0007669"/>
    <property type="project" value="InterPro"/>
</dbReference>
<dbReference type="GO" id="GO:0006749">
    <property type="term" value="P:glutathione metabolic process"/>
    <property type="evidence" value="ECO:0007669"/>
    <property type="project" value="InterPro"/>
</dbReference>
<dbReference type="GO" id="GO:0046872">
    <property type="term" value="F:metal ion binding"/>
    <property type="evidence" value="ECO:0007669"/>
    <property type="project" value="UniProtKB-KW"/>
</dbReference>
<dbReference type="EMBL" id="NEVM01000002">
    <property type="protein sequence ID" value="OZI34814.1"/>
    <property type="molecule type" value="Genomic_DNA"/>
</dbReference>
<dbReference type="FunFam" id="3.60.15.10:FF:000033">
    <property type="entry name" value="MBL fold metallo-hydrolase"/>
    <property type="match status" value="1"/>
</dbReference>